<accession>G8BT39</accession>
<gene>
    <name evidence="7" type="primary">TPHA0D03770</name>
    <name evidence="7" type="ordered locus">TPHA_0D03770</name>
</gene>
<evidence type="ECO:0000256" key="1">
    <source>
        <dbReference type="ARBA" id="ARBA00004173"/>
    </source>
</evidence>
<dbReference type="InterPro" id="IPR007667">
    <property type="entry name" value="Hypoxia_induced_domain"/>
</dbReference>
<sequence>MKILTAEEIEGQRYYTLMGGLKGFLMGGAISFAGYKLLPRKFPHLNLKALPWSIKTGFSIVPPVALTAIMAEEGSNKFDQLTYGSGTASEDAIEDAKRWSNLSFKDRCLESFMNNRYKIVVGVWAASLWGSWELINRDKIMTVSQKAVQARMYAQFISVILLLGTMMISMYDNKLRPNQHELNEKKRWERVLKVAEESEKEQREFLNWCHGFASNAERKEAKIFKYD</sequence>
<name>G8BT39_TETPH</name>
<protein>
    <recommendedName>
        <fullName evidence="6">HIG1 domain-containing protein</fullName>
    </recommendedName>
</protein>
<keyword evidence="3 5" id="KW-1133">Transmembrane helix</keyword>
<dbReference type="GO" id="GO:0031334">
    <property type="term" value="P:positive regulation of protein-containing complex assembly"/>
    <property type="evidence" value="ECO:0007669"/>
    <property type="project" value="EnsemblFungi"/>
</dbReference>
<dbReference type="OrthoDB" id="1915122at2759"/>
<dbReference type="GO" id="GO:0033617">
    <property type="term" value="P:mitochondrial respiratory chain complex IV assembly"/>
    <property type="evidence" value="ECO:0007669"/>
    <property type="project" value="EnsemblFungi"/>
</dbReference>
<comment type="subcellular location">
    <subcellularLocation>
        <location evidence="1">Mitochondrion</location>
    </subcellularLocation>
</comment>
<evidence type="ECO:0000259" key="6">
    <source>
        <dbReference type="PROSITE" id="PS51503"/>
    </source>
</evidence>
<dbReference type="PANTHER" id="PTHR28018">
    <property type="entry name" value="RESPIRATORY SUPERCOMPLEX FACTOR 2, MITOCHONDRIAL"/>
    <property type="match status" value="1"/>
</dbReference>
<dbReference type="PROSITE" id="PS51503">
    <property type="entry name" value="HIG1"/>
    <property type="match status" value="1"/>
</dbReference>
<dbReference type="STRING" id="1071381.G8BT39"/>
<keyword evidence="2 5" id="KW-0812">Transmembrane</keyword>
<keyword evidence="4 5" id="KW-0472">Membrane</keyword>
<dbReference type="AlphaFoldDB" id="G8BT39"/>
<dbReference type="eggNOG" id="ENOG502QT50">
    <property type="taxonomic scope" value="Eukaryota"/>
</dbReference>
<evidence type="ECO:0000256" key="3">
    <source>
        <dbReference type="ARBA" id="ARBA00022989"/>
    </source>
</evidence>
<evidence type="ECO:0000256" key="4">
    <source>
        <dbReference type="ARBA" id="ARBA00023136"/>
    </source>
</evidence>
<dbReference type="InterPro" id="IPR040153">
    <property type="entry name" value="Rcf2"/>
</dbReference>
<dbReference type="GO" id="GO:0098803">
    <property type="term" value="C:respiratory chain complex"/>
    <property type="evidence" value="ECO:0007669"/>
    <property type="project" value="EnsemblFungi"/>
</dbReference>
<evidence type="ECO:0000313" key="8">
    <source>
        <dbReference type="Proteomes" id="UP000005666"/>
    </source>
</evidence>
<dbReference type="GeneID" id="11534245"/>
<dbReference type="OMA" id="LWMDMVE"/>
<dbReference type="HOGENOM" id="CLU_079101_3_0_1"/>
<organism evidence="7 8">
    <name type="scientific">Tetrapisispora phaffii (strain ATCC 24235 / CBS 4417 / NBRC 1672 / NRRL Y-8282 / UCD 70-5)</name>
    <name type="common">Yeast</name>
    <name type="synonym">Fabospora phaffii</name>
    <dbReference type="NCBI Taxonomy" id="1071381"/>
    <lineage>
        <taxon>Eukaryota</taxon>
        <taxon>Fungi</taxon>
        <taxon>Dikarya</taxon>
        <taxon>Ascomycota</taxon>
        <taxon>Saccharomycotina</taxon>
        <taxon>Saccharomycetes</taxon>
        <taxon>Saccharomycetales</taxon>
        <taxon>Saccharomycetaceae</taxon>
        <taxon>Tetrapisispora</taxon>
    </lineage>
</organism>
<evidence type="ECO:0000256" key="5">
    <source>
        <dbReference type="SAM" id="Phobius"/>
    </source>
</evidence>
<feature type="domain" description="HIG1" evidence="6">
    <location>
        <begin position="89"/>
        <end position="180"/>
    </location>
</feature>
<dbReference type="EMBL" id="HE612859">
    <property type="protein sequence ID" value="CCE63010.1"/>
    <property type="molecule type" value="Genomic_DNA"/>
</dbReference>
<dbReference type="Proteomes" id="UP000005666">
    <property type="component" value="Chromosome 4"/>
</dbReference>
<evidence type="ECO:0000313" key="7">
    <source>
        <dbReference type="EMBL" id="CCE63010.1"/>
    </source>
</evidence>
<dbReference type="PANTHER" id="PTHR28018:SF3">
    <property type="entry name" value="RESPIRATORY SUPERCOMPLEX FACTOR 2, MITOCHONDRIAL"/>
    <property type="match status" value="1"/>
</dbReference>
<evidence type="ECO:0000256" key="2">
    <source>
        <dbReference type="ARBA" id="ARBA00022692"/>
    </source>
</evidence>
<proteinExistence type="predicted"/>
<feature type="transmembrane region" description="Helical" evidence="5">
    <location>
        <begin position="20"/>
        <end position="38"/>
    </location>
</feature>
<reference evidence="7 8" key="1">
    <citation type="journal article" date="2011" name="Proc. Natl. Acad. Sci. U.S.A.">
        <title>Evolutionary erosion of yeast sex chromosomes by mating-type switching accidents.</title>
        <authorList>
            <person name="Gordon J.L."/>
            <person name="Armisen D."/>
            <person name="Proux-Wera E."/>
            <person name="Oheigeartaigh S.S."/>
            <person name="Byrne K.P."/>
            <person name="Wolfe K.H."/>
        </authorList>
    </citation>
    <scope>NUCLEOTIDE SEQUENCE [LARGE SCALE GENOMIC DNA]</scope>
    <source>
        <strain evidence="8">ATCC 24235 / CBS 4417 / NBRC 1672 / NRRL Y-8282 / UCD 70-5</strain>
    </source>
</reference>
<dbReference type="GO" id="GO:0005743">
    <property type="term" value="C:mitochondrial inner membrane"/>
    <property type="evidence" value="ECO:0007669"/>
    <property type="project" value="EnsemblFungi"/>
</dbReference>
<dbReference type="RefSeq" id="XP_003685444.1">
    <property type="nucleotide sequence ID" value="XM_003685396.1"/>
</dbReference>
<keyword evidence="8" id="KW-1185">Reference proteome</keyword>
<dbReference type="KEGG" id="tpf:TPHA_0D03770"/>